<accession>A0A9P4HY40</accession>
<feature type="chain" id="PRO_5040442863" description="GPI anchored cell wall protein" evidence="1">
    <location>
        <begin position="23"/>
        <end position="234"/>
    </location>
</feature>
<evidence type="ECO:0000256" key="1">
    <source>
        <dbReference type="SAM" id="SignalP"/>
    </source>
</evidence>
<keyword evidence="1" id="KW-0732">Signal</keyword>
<dbReference type="EMBL" id="ML978720">
    <property type="protein sequence ID" value="KAF2087350.1"/>
    <property type="molecule type" value="Genomic_DNA"/>
</dbReference>
<gene>
    <name evidence="2" type="ORF">K490DRAFT_65742</name>
</gene>
<name>A0A9P4HY40_9PEZI</name>
<reference evidence="2" key="1">
    <citation type="journal article" date="2020" name="Stud. Mycol.">
        <title>101 Dothideomycetes genomes: a test case for predicting lifestyles and emergence of pathogens.</title>
        <authorList>
            <person name="Haridas S."/>
            <person name="Albert R."/>
            <person name="Binder M."/>
            <person name="Bloem J."/>
            <person name="Labutti K."/>
            <person name="Salamov A."/>
            <person name="Andreopoulos B."/>
            <person name="Baker S."/>
            <person name="Barry K."/>
            <person name="Bills G."/>
            <person name="Bluhm B."/>
            <person name="Cannon C."/>
            <person name="Castanera R."/>
            <person name="Culley D."/>
            <person name="Daum C."/>
            <person name="Ezra D."/>
            <person name="Gonzalez J."/>
            <person name="Henrissat B."/>
            <person name="Kuo A."/>
            <person name="Liang C."/>
            <person name="Lipzen A."/>
            <person name="Lutzoni F."/>
            <person name="Magnuson J."/>
            <person name="Mondo S."/>
            <person name="Nolan M."/>
            <person name="Ohm R."/>
            <person name="Pangilinan J."/>
            <person name="Park H.-J."/>
            <person name="Ramirez L."/>
            <person name="Alfaro M."/>
            <person name="Sun H."/>
            <person name="Tritt A."/>
            <person name="Yoshinaga Y."/>
            <person name="Zwiers L.-H."/>
            <person name="Turgeon B."/>
            <person name="Goodwin S."/>
            <person name="Spatafora J."/>
            <person name="Crous P."/>
            <person name="Grigoriev I."/>
        </authorList>
    </citation>
    <scope>NUCLEOTIDE SEQUENCE</scope>
    <source>
        <strain evidence="2">CBS 121410</strain>
    </source>
</reference>
<proteinExistence type="predicted"/>
<dbReference type="OrthoDB" id="4991875at2759"/>
<evidence type="ECO:0000313" key="3">
    <source>
        <dbReference type="Proteomes" id="UP000799776"/>
    </source>
</evidence>
<dbReference type="AlphaFoldDB" id="A0A9P4HY40"/>
<comment type="caution">
    <text evidence="2">The sequence shown here is derived from an EMBL/GenBank/DDBJ whole genome shotgun (WGS) entry which is preliminary data.</text>
</comment>
<feature type="signal peptide" evidence="1">
    <location>
        <begin position="1"/>
        <end position="22"/>
    </location>
</feature>
<protein>
    <recommendedName>
        <fullName evidence="4">GPI anchored cell wall protein</fullName>
    </recommendedName>
</protein>
<dbReference type="Proteomes" id="UP000799776">
    <property type="component" value="Unassembled WGS sequence"/>
</dbReference>
<keyword evidence="3" id="KW-1185">Reference proteome</keyword>
<evidence type="ECO:0000313" key="2">
    <source>
        <dbReference type="EMBL" id="KAF2087350.1"/>
    </source>
</evidence>
<sequence>MHHLTLFHLTLFLLAISPTALAAAAQTTTTTSFLNLNFDNPPYASILASTSSTITLSLTCAPTIAPTDCGIPANLLLTQAPGSQRYAYSDALGAITLSEACQLTGTTAAFCTVSVGGTDANEPGVVSAAVTGSDVTFSPITITAGLEKLAGGVAGTGTGTGMGGAGAAATAGAGSAAAATETRVKATSSASVTGSSTTAAAAAAASQTSSGGAAGFAGPGFGVAGVLAAAAWAL</sequence>
<dbReference type="PANTHER" id="PTHR40640:SF1">
    <property type="entry name" value="ANCHORED GLYCOPROTEIN, PUTATIVE (AFU_ORTHOLOGUE AFUA_8G04860)-RELATED"/>
    <property type="match status" value="1"/>
</dbReference>
<organism evidence="2 3">
    <name type="scientific">Saccharata proteae CBS 121410</name>
    <dbReference type="NCBI Taxonomy" id="1314787"/>
    <lineage>
        <taxon>Eukaryota</taxon>
        <taxon>Fungi</taxon>
        <taxon>Dikarya</taxon>
        <taxon>Ascomycota</taxon>
        <taxon>Pezizomycotina</taxon>
        <taxon>Dothideomycetes</taxon>
        <taxon>Dothideomycetes incertae sedis</taxon>
        <taxon>Botryosphaeriales</taxon>
        <taxon>Saccharataceae</taxon>
        <taxon>Saccharata</taxon>
    </lineage>
</organism>
<dbReference type="PANTHER" id="PTHR40640">
    <property type="entry name" value="ANCHORED GLYCOPROTEIN, PUTATIVE (AFU_ORTHOLOGUE AFUA_8G04860)-RELATED"/>
    <property type="match status" value="1"/>
</dbReference>
<evidence type="ECO:0008006" key="4">
    <source>
        <dbReference type="Google" id="ProtNLM"/>
    </source>
</evidence>